<dbReference type="GO" id="GO:0007165">
    <property type="term" value="P:signal transduction"/>
    <property type="evidence" value="ECO:0007669"/>
    <property type="project" value="UniProtKB-KW"/>
</dbReference>
<feature type="transmembrane region" description="Helical" evidence="4">
    <location>
        <begin position="141"/>
        <end position="161"/>
    </location>
</feature>
<dbReference type="PANTHER" id="PTHR32089">
    <property type="entry name" value="METHYL-ACCEPTING CHEMOTAXIS PROTEIN MCPB"/>
    <property type="match status" value="1"/>
</dbReference>
<comment type="caution">
    <text evidence="6">The sequence shown here is derived from an EMBL/GenBank/DDBJ whole genome shotgun (WGS) entry which is preliminary data.</text>
</comment>
<name>A0A4V3X8N1_ALKAL</name>
<dbReference type="InterPro" id="IPR004089">
    <property type="entry name" value="MCPsignal_dom"/>
</dbReference>
<dbReference type="OrthoDB" id="2166737at2"/>
<evidence type="ECO:0000259" key="5">
    <source>
        <dbReference type="PROSITE" id="PS50111"/>
    </source>
</evidence>
<dbReference type="PROSITE" id="PS50111">
    <property type="entry name" value="CHEMOTAXIS_TRANSDUC_2"/>
    <property type="match status" value="1"/>
</dbReference>
<feature type="transmembrane region" description="Helical" evidence="4">
    <location>
        <begin position="112"/>
        <end position="129"/>
    </location>
</feature>
<dbReference type="Pfam" id="PF00015">
    <property type="entry name" value="MCPsignal"/>
    <property type="match status" value="1"/>
</dbReference>
<gene>
    <name evidence="6" type="ORF">AJ85_08010</name>
</gene>
<sequence>MEIRDTYNTKRVHLVSLTLICILVLLLIVPVVMDRGLQDTIPIVIACAGIVLLSVLNYFLPISEYLKGFTFALIPNCAALILLVLDGFTLNKHYIIMVTIGVVALYFKKNLILSFGIFLNIGLITIYLIGPEQLLGADHQLKAMVTILAMMNGILVVLYLLTKWGRELIEQSYQKELRANQLLEQLQETFEAIEKGTDQLEDNVTHFNTNIETIYESSHHMLDAVQQMTAAIQEESNSLHVVNIAMGNSLQKANETVNISEGIVETSNSMNGRVADGLEKIKQVSNHVGTVHSSIRLTTTTVTDLQESLTKVNSLLDGVKKIAEQTNLLALNAAIESARAGEHGKGFAVVADEVRKLAEQSEEITVTITDVTTTLFEKSQLAQEKSVEGERAVKEGAHLLDAVADFFYEIKNSYQQTNVELTKGMDEIKGATEHFIDIQAQIENVANISEENAASTEEILSTLENEHNLITKMNQAIVEIKELSAELRALVHHEKK</sequence>
<keyword evidence="4" id="KW-1133">Transmembrane helix</keyword>
<keyword evidence="3" id="KW-0175">Coiled coil</keyword>
<dbReference type="Gene3D" id="1.10.287.950">
    <property type="entry name" value="Methyl-accepting chemotaxis protein"/>
    <property type="match status" value="1"/>
</dbReference>
<evidence type="ECO:0000313" key="7">
    <source>
        <dbReference type="Proteomes" id="UP000297014"/>
    </source>
</evidence>
<dbReference type="EMBL" id="JALP01000102">
    <property type="protein sequence ID" value="THG90932.1"/>
    <property type="molecule type" value="Genomic_DNA"/>
</dbReference>
<keyword evidence="1 2" id="KW-0807">Transducer</keyword>
<evidence type="ECO:0000256" key="2">
    <source>
        <dbReference type="PROSITE-ProRule" id="PRU00284"/>
    </source>
</evidence>
<evidence type="ECO:0000256" key="1">
    <source>
        <dbReference type="ARBA" id="ARBA00023224"/>
    </source>
</evidence>
<feature type="transmembrane region" description="Helical" evidence="4">
    <location>
        <begin position="12"/>
        <end position="33"/>
    </location>
</feature>
<evidence type="ECO:0000313" key="6">
    <source>
        <dbReference type="EMBL" id="THG90932.1"/>
    </source>
</evidence>
<dbReference type="SUPFAM" id="SSF58104">
    <property type="entry name" value="Methyl-accepting chemotaxis protein (MCP) signaling domain"/>
    <property type="match status" value="1"/>
</dbReference>
<feature type="transmembrane region" description="Helical" evidence="4">
    <location>
        <begin position="39"/>
        <end position="59"/>
    </location>
</feature>
<feature type="transmembrane region" description="Helical" evidence="4">
    <location>
        <begin position="66"/>
        <end position="85"/>
    </location>
</feature>
<dbReference type="SMART" id="SM00283">
    <property type="entry name" value="MA"/>
    <property type="match status" value="1"/>
</dbReference>
<dbReference type="AlphaFoldDB" id="A0A4V3X8N1"/>
<evidence type="ECO:0000256" key="4">
    <source>
        <dbReference type="SAM" id="Phobius"/>
    </source>
</evidence>
<keyword evidence="4" id="KW-0472">Membrane</keyword>
<dbReference type="RefSeq" id="WP_003322019.1">
    <property type="nucleotide sequence ID" value="NZ_ALPT02000027.1"/>
</dbReference>
<protein>
    <submittedName>
        <fullName evidence="6">Methyl-accepting chemotaxis protein</fullName>
    </submittedName>
</protein>
<feature type="coiled-coil region" evidence="3">
    <location>
        <begin position="446"/>
        <end position="493"/>
    </location>
</feature>
<reference evidence="6 7" key="1">
    <citation type="submission" date="2014-01" db="EMBL/GenBank/DDBJ databases">
        <title>Draft genome sequencing of Bacillus alcalophilus CGMCC 1.3604.</title>
        <authorList>
            <person name="Yang J."/>
            <person name="Diao L."/>
            <person name="Yang S."/>
        </authorList>
    </citation>
    <scope>NUCLEOTIDE SEQUENCE [LARGE SCALE GENOMIC DNA]</scope>
    <source>
        <strain evidence="6 7">CGMCC 1.3604</strain>
    </source>
</reference>
<accession>A0A4V3X8N1</accession>
<dbReference type="PANTHER" id="PTHR32089:SF112">
    <property type="entry name" value="LYSOZYME-LIKE PROTEIN-RELATED"/>
    <property type="match status" value="1"/>
</dbReference>
<evidence type="ECO:0000256" key="3">
    <source>
        <dbReference type="SAM" id="Coils"/>
    </source>
</evidence>
<organism evidence="6 7">
    <name type="scientific">Alkalihalobacillus alcalophilus ATCC 27647 = CGMCC 1.3604</name>
    <dbReference type="NCBI Taxonomy" id="1218173"/>
    <lineage>
        <taxon>Bacteria</taxon>
        <taxon>Bacillati</taxon>
        <taxon>Bacillota</taxon>
        <taxon>Bacilli</taxon>
        <taxon>Bacillales</taxon>
        <taxon>Bacillaceae</taxon>
        <taxon>Alkalihalobacillus</taxon>
    </lineage>
</organism>
<dbReference type="GO" id="GO:0016020">
    <property type="term" value="C:membrane"/>
    <property type="evidence" value="ECO:0007669"/>
    <property type="project" value="InterPro"/>
</dbReference>
<feature type="domain" description="Methyl-accepting transducer" evidence="5">
    <location>
        <begin position="210"/>
        <end position="460"/>
    </location>
</feature>
<keyword evidence="4" id="KW-0812">Transmembrane</keyword>
<proteinExistence type="predicted"/>
<dbReference type="Proteomes" id="UP000297014">
    <property type="component" value="Unassembled WGS sequence"/>
</dbReference>